<gene>
    <name evidence="1" type="ORF">MCW_01228</name>
</gene>
<accession>J1JJQ7</accession>
<dbReference type="AlphaFoldDB" id="J1JJQ7"/>
<comment type="caution">
    <text evidence="1">The sequence shown here is derived from an EMBL/GenBank/DDBJ whole genome shotgun (WGS) entry which is preliminary data.</text>
</comment>
<sequence length="32" mass="3581">MALGFKHKELEAFYNTDATKGIQSAHTLKAKM</sequence>
<evidence type="ECO:0000313" key="2">
    <source>
        <dbReference type="Proteomes" id="UP000002646"/>
    </source>
</evidence>
<dbReference type="EMBL" id="AILX01000017">
    <property type="protein sequence ID" value="EJF84415.1"/>
    <property type="molecule type" value="Genomic_DNA"/>
</dbReference>
<organism evidence="1 2">
    <name type="scientific">Cardidatus Bartonella washoeensis 085-0475</name>
    <dbReference type="NCBI Taxonomy" id="1094564"/>
    <lineage>
        <taxon>Bacteria</taxon>
        <taxon>Pseudomonadati</taxon>
        <taxon>Pseudomonadota</taxon>
        <taxon>Alphaproteobacteria</taxon>
        <taxon>Hyphomicrobiales</taxon>
        <taxon>Bartonellaceae</taxon>
        <taxon>Bartonella</taxon>
    </lineage>
</organism>
<dbReference type="HOGENOM" id="CLU_3388223_0_0_5"/>
<name>J1JJQ7_9HYPH</name>
<dbReference type="Proteomes" id="UP000002646">
    <property type="component" value="Unassembled WGS sequence"/>
</dbReference>
<proteinExistence type="predicted"/>
<protein>
    <submittedName>
        <fullName evidence="1">Uncharacterized protein</fullName>
    </submittedName>
</protein>
<evidence type="ECO:0000313" key="1">
    <source>
        <dbReference type="EMBL" id="EJF84415.1"/>
    </source>
</evidence>
<reference evidence="1 2" key="1">
    <citation type="submission" date="2012-03" db="EMBL/GenBank/DDBJ databases">
        <title>The Genome Sequence of Bartonella washoensis 085-0475.</title>
        <authorList>
            <consortium name="The Broad Institute Genome Sequencing Platform"/>
            <consortium name="The Broad Institute Genome Sequencing Center for Infectious Disease"/>
            <person name="Feldgarden M."/>
            <person name="Kirby J."/>
            <person name="Kosoy M."/>
            <person name="Birtles R."/>
            <person name="Probert W.S."/>
            <person name="Chiaraviglio L."/>
            <person name="Young S.K."/>
            <person name="Zeng Q."/>
            <person name="Gargeya S."/>
            <person name="Fitzgerald M."/>
            <person name="Haas B."/>
            <person name="Abouelleil A."/>
            <person name="Alvarado L."/>
            <person name="Arachchi H.M."/>
            <person name="Berlin A."/>
            <person name="Chapman S.B."/>
            <person name="Gearin G."/>
            <person name="Goldberg J."/>
            <person name="Griggs A."/>
            <person name="Gujja S."/>
            <person name="Hansen M."/>
            <person name="Heiman D."/>
            <person name="Howarth C."/>
            <person name="Larimer J."/>
            <person name="Lui A."/>
            <person name="MacDonald P.J.P."/>
            <person name="McCowen C."/>
            <person name="Montmayeur A."/>
            <person name="Murphy C."/>
            <person name="Neiman D."/>
            <person name="Pearson M."/>
            <person name="Priest M."/>
            <person name="Roberts A."/>
            <person name="Saif S."/>
            <person name="Shea T."/>
            <person name="Sisk P."/>
            <person name="Stolte C."/>
            <person name="Sykes S."/>
            <person name="Wortman J."/>
            <person name="Nusbaum C."/>
            <person name="Birren B."/>
        </authorList>
    </citation>
    <scope>NUCLEOTIDE SEQUENCE [LARGE SCALE GENOMIC DNA]</scope>
    <source>
        <strain evidence="1 2">085-0475</strain>
    </source>
</reference>